<dbReference type="Proteomes" id="UP000283523">
    <property type="component" value="Unassembled WGS sequence"/>
</dbReference>
<dbReference type="RefSeq" id="WP_119666066.1">
    <property type="nucleotide sequence ID" value="NZ_QXED01000001.1"/>
</dbReference>
<name>A0A418MIG8_9BACT</name>
<dbReference type="InterPro" id="IPR010496">
    <property type="entry name" value="AL/BT2_dom"/>
</dbReference>
<keyword evidence="2" id="KW-0732">Signal</keyword>
<evidence type="ECO:0000256" key="2">
    <source>
        <dbReference type="SAM" id="SignalP"/>
    </source>
</evidence>
<evidence type="ECO:0000256" key="1">
    <source>
        <dbReference type="SAM" id="MobiDB-lite"/>
    </source>
</evidence>
<gene>
    <name evidence="4" type="ORF">DYU11_02560</name>
</gene>
<keyword evidence="5" id="KW-1185">Reference proteome</keyword>
<proteinExistence type="predicted"/>
<evidence type="ECO:0000313" key="5">
    <source>
        <dbReference type="Proteomes" id="UP000283523"/>
    </source>
</evidence>
<accession>A0A418MIG8</accession>
<comment type="caution">
    <text evidence="4">The sequence shown here is derived from an EMBL/GenBank/DDBJ whole genome shotgun (WGS) entry which is preliminary data.</text>
</comment>
<evidence type="ECO:0000259" key="3">
    <source>
        <dbReference type="Pfam" id="PF06439"/>
    </source>
</evidence>
<dbReference type="OrthoDB" id="9806233at2"/>
<sequence>MNYFLIFKSGLLTAALTLTLNATATDTPDAPKRTKKGKWEKIFDGKTLAGWHNYLKSGQPVSDKWQVEDGAIHLNGRGAGDIVTDKEYGNFELELEWKIAEKGNSGIMYHVVEDPKYKTTYMSGPEVQVLDNERHPDAKQGRNGNRTAGSLYDMLPPSDPSAYKPAGEWNKIRIVVNNGKAEHFLNGKKIVEYPTTGPEWDKMVAESKFKAWEGFGKAQSGKIALQDHGDQVWYRNIRIREL</sequence>
<dbReference type="AlphaFoldDB" id="A0A418MIG8"/>
<reference evidence="4 5" key="1">
    <citation type="submission" date="2018-08" db="EMBL/GenBank/DDBJ databases">
        <title>Fibrisoma montanum sp. nov., isolated from Danxia mountain soil.</title>
        <authorList>
            <person name="Huang Y."/>
        </authorList>
    </citation>
    <scope>NUCLEOTIDE SEQUENCE [LARGE SCALE GENOMIC DNA]</scope>
    <source>
        <strain evidence="4 5">HYT19</strain>
    </source>
</reference>
<feature type="signal peptide" evidence="2">
    <location>
        <begin position="1"/>
        <end position="24"/>
    </location>
</feature>
<feature type="domain" description="3-keto-alpha-glucoside-1,2-lyase/3-keto-2-hydroxy-glucal hydratase" evidence="3">
    <location>
        <begin position="38"/>
        <end position="240"/>
    </location>
</feature>
<dbReference type="EMBL" id="QXED01000001">
    <property type="protein sequence ID" value="RIV27214.1"/>
    <property type="molecule type" value="Genomic_DNA"/>
</dbReference>
<organism evidence="4 5">
    <name type="scientific">Fibrisoma montanum</name>
    <dbReference type="NCBI Taxonomy" id="2305895"/>
    <lineage>
        <taxon>Bacteria</taxon>
        <taxon>Pseudomonadati</taxon>
        <taxon>Bacteroidota</taxon>
        <taxon>Cytophagia</taxon>
        <taxon>Cytophagales</taxon>
        <taxon>Spirosomataceae</taxon>
        <taxon>Fibrisoma</taxon>
    </lineage>
</organism>
<protein>
    <submittedName>
        <fullName evidence="4">DUF1080 domain-containing protein</fullName>
    </submittedName>
</protein>
<feature type="chain" id="PRO_5019215202" evidence="2">
    <location>
        <begin position="25"/>
        <end position="242"/>
    </location>
</feature>
<dbReference type="Gene3D" id="2.60.120.560">
    <property type="entry name" value="Exo-inulinase, domain 1"/>
    <property type="match status" value="1"/>
</dbReference>
<dbReference type="GO" id="GO:0016787">
    <property type="term" value="F:hydrolase activity"/>
    <property type="evidence" value="ECO:0007669"/>
    <property type="project" value="InterPro"/>
</dbReference>
<evidence type="ECO:0000313" key="4">
    <source>
        <dbReference type="EMBL" id="RIV27214.1"/>
    </source>
</evidence>
<dbReference type="Pfam" id="PF06439">
    <property type="entry name" value="3keto-disac_hyd"/>
    <property type="match status" value="1"/>
</dbReference>
<feature type="region of interest" description="Disordered" evidence="1">
    <location>
        <begin position="134"/>
        <end position="153"/>
    </location>
</feature>